<feature type="binding site" evidence="6">
    <location>
        <begin position="34"/>
        <end position="36"/>
    </location>
    <ligand>
        <name>ATP</name>
        <dbReference type="ChEBI" id="CHEBI:30616"/>
    </ligand>
</feature>
<keyword evidence="8" id="KW-1185">Reference proteome</keyword>
<keyword evidence="2 6" id="KW-0547">Nucleotide-binding</keyword>
<dbReference type="GO" id="GO:0008360">
    <property type="term" value="P:regulation of cell shape"/>
    <property type="evidence" value="ECO:0007669"/>
    <property type="project" value="UniProtKB-UniRule"/>
</dbReference>
<dbReference type="PANTHER" id="PTHR42749:SF1">
    <property type="entry name" value="CELL SHAPE-DETERMINING PROTEIN MREB"/>
    <property type="match status" value="1"/>
</dbReference>
<keyword evidence="4 6" id="KW-0133">Cell shape</keyword>
<evidence type="ECO:0000313" key="7">
    <source>
        <dbReference type="EMBL" id="SFG45013.1"/>
    </source>
</evidence>
<dbReference type="InterPro" id="IPR043129">
    <property type="entry name" value="ATPase_NBD"/>
</dbReference>
<dbReference type="InterPro" id="IPR004753">
    <property type="entry name" value="MreB"/>
</dbReference>
<dbReference type="SUPFAM" id="SSF53067">
    <property type="entry name" value="Actin-like ATPase domain"/>
    <property type="match status" value="2"/>
</dbReference>
<evidence type="ECO:0000256" key="6">
    <source>
        <dbReference type="HAMAP-Rule" id="MF_02207"/>
    </source>
</evidence>
<feature type="binding site" evidence="6">
    <location>
        <begin position="310"/>
        <end position="313"/>
    </location>
    <ligand>
        <name>ATP</name>
        <dbReference type="ChEBI" id="CHEBI:30616"/>
    </ligand>
</feature>
<reference evidence="8" key="1">
    <citation type="submission" date="2016-10" db="EMBL/GenBank/DDBJ databases">
        <authorList>
            <person name="Varghese N."/>
            <person name="Submissions S."/>
        </authorList>
    </citation>
    <scope>NUCLEOTIDE SEQUENCE [LARGE SCALE GENOMIC DNA]</scope>
    <source>
        <strain evidence="8">DSM 19315</strain>
    </source>
</reference>
<dbReference type="PRINTS" id="PR01652">
    <property type="entry name" value="SHAPEPROTEIN"/>
</dbReference>
<keyword evidence="1 6" id="KW-0963">Cytoplasm</keyword>
<accession>A0A1I2RY70</accession>
<sequence>MLFIKQQTSITKANHQNMGLFDFFSSDIAIDLGTANTLIIHKDKIVVDEPSIIAIDKTNNRVLAVGREAMNMHEKTHENIKTIRPLKDGVIADFYAAEQMIRGLIKMIPGQKKGMFPQSHRMVICIPSGITEVEKRAVRDSAEHAGAKEVYMIFEPIAAAIGIGIDIEKPMGSMIVDIGGGTTEIALIALSGIVADQSIRVAGDTFTKDILDYMRRQHNLLIGERSAEKVKIAIGSALTELDDAPEDYEIRGRDLMTGIPKVIKVSYSEIAFALDKSVSKIEEAVLKALEIAPPELSADIYDNGIHLTGGGALLKGLDKRLHQKTKLPIHIAEDPLRAVVRGTGTALKNIHNFRTVLMT</sequence>
<dbReference type="NCBIfam" id="TIGR00904">
    <property type="entry name" value="mreB"/>
    <property type="match status" value="1"/>
</dbReference>
<evidence type="ECO:0000256" key="2">
    <source>
        <dbReference type="ARBA" id="ARBA00022741"/>
    </source>
</evidence>
<dbReference type="InterPro" id="IPR056546">
    <property type="entry name" value="MreB_MamK-like"/>
</dbReference>
<dbReference type="PANTHER" id="PTHR42749">
    <property type="entry name" value="CELL SHAPE-DETERMINING PROTEIN MREB"/>
    <property type="match status" value="1"/>
</dbReference>
<comment type="similarity">
    <text evidence="5 6">Belongs to the FtsA/MreB family.</text>
</comment>
<dbReference type="NCBIfam" id="NF010539">
    <property type="entry name" value="PRK13927.1"/>
    <property type="match status" value="1"/>
</dbReference>
<dbReference type="GO" id="GO:0000902">
    <property type="term" value="P:cell morphogenesis"/>
    <property type="evidence" value="ECO:0007669"/>
    <property type="project" value="InterPro"/>
</dbReference>
<evidence type="ECO:0000313" key="8">
    <source>
        <dbReference type="Proteomes" id="UP000199642"/>
    </source>
</evidence>
<dbReference type="HAMAP" id="MF_02207">
    <property type="entry name" value="MreB"/>
    <property type="match status" value="1"/>
</dbReference>
<comment type="subunit">
    <text evidence="6">Forms polymers.</text>
</comment>
<dbReference type="InterPro" id="IPR004000">
    <property type="entry name" value="Actin"/>
</dbReference>
<dbReference type="GO" id="GO:0005737">
    <property type="term" value="C:cytoplasm"/>
    <property type="evidence" value="ECO:0007669"/>
    <property type="project" value="UniProtKB-SubCell"/>
</dbReference>
<evidence type="ECO:0000256" key="5">
    <source>
        <dbReference type="ARBA" id="ARBA00023458"/>
    </source>
</evidence>
<dbReference type="Pfam" id="PF06723">
    <property type="entry name" value="MreB_Mbl"/>
    <property type="match status" value="1"/>
</dbReference>
<organism evidence="7 8">
    <name type="scientific">Algoriphagus hitonicola</name>
    <dbReference type="NCBI Taxonomy" id="435880"/>
    <lineage>
        <taxon>Bacteria</taxon>
        <taxon>Pseudomonadati</taxon>
        <taxon>Bacteroidota</taxon>
        <taxon>Cytophagia</taxon>
        <taxon>Cytophagales</taxon>
        <taxon>Cyclobacteriaceae</taxon>
        <taxon>Algoriphagus</taxon>
    </lineage>
</organism>
<dbReference type="Gene3D" id="3.30.420.40">
    <property type="match status" value="3"/>
</dbReference>
<proteinExistence type="inferred from homology"/>
<dbReference type="STRING" id="435880.SAMN04487988_10417"/>
<feature type="binding site" evidence="6">
    <location>
        <begin position="180"/>
        <end position="182"/>
    </location>
    <ligand>
        <name>ATP</name>
        <dbReference type="ChEBI" id="CHEBI:30616"/>
    </ligand>
</feature>
<dbReference type="SMART" id="SM00268">
    <property type="entry name" value="ACTIN"/>
    <property type="match status" value="1"/>
</dbReference>
<keyword evidence="3 6" id="KW-0067">ATP-binding</keyword>
<evidence type="ECO:0000256" key="1">
    <source>
        <dbReference type="ARBA" id="ARBA00022490"/>
    </source>
</evidence>
<evidence type="ECO:0000256" key="4">
    <source>
        <dbReference type="ARBA" id="ARBA00022960"/>
    </source>
</evidence>
<dbReference type="CDD" id="cd10225">
    <property type="entry name" value="ASKHA_NBD_MreB-like"/>
    <property type="match status" value="1"/>
</dbReference>
<name>A0A1I2RY70_9BACT</name>
<feature type="binding site" evidence="6">
    <location>
        <begin position="228"/>
        <end position="231"/>
    </location>
    <ligand>
        <name>ATP</name>
        <dbReference type="ChEBI" id="CHEBI:30616"/>
    </ligand>
</feature>
<comment type="function">
    <text evidence="6">Forms membrane-associated dynamic filaments that are essential for cell shape determination. Acts by regulating cell wall synthesis and cell elongation, and thus cell shape. A feedback loop between cell geometry and MreB localization may maintain elongated cell shape by targeting cell wall growth to regions of negative cell wall curvature.</text>
</comment>
<dbReference type="GO" id="GO:0005524">
    <property type="term" value="F:ATP binding"/>
    <property type="evidence" value="ECO:0007669"/>
    <property type="project" value="UniProtKB-KW"/>
</dbReference>
<comment type="subcellular location">
    <subcellularLocation>
        <location evidence="6">Cytoplasm</location>
    </subcellularLocation>
    <text evidence="6">Membrane-associated.</text>
</comment>
<dbReference type="Proteomes" id="UP000199642">
    <property type="component" value="Unassembled WGS sequence"/>
</dbReference>
<protein>
    <recommendedName>
        <fullName evidence="6">Cell shape-determining protein MreB</fullName>
    </recommendedName>
</protein>
<dbReference type="EMBL" id="FOPC01000004">
    <property type="protein sequence ID" value="SFG45013.1"/>
    <property type="molecule type" value="Genomic_DNA"/>
</dbReference>
<gene>
    <name evidence="6" type="primary">mreB</name>
    <name evidence="7" type="ORF">SAMN04487988_10417</name>
</gene>
<dbReference type="AlphaFoldDB" id="A0A1I2RY70"/>
<evidence type="ECO:0000256" key="3">
    <source>
        <dbReference type="ARBA" id="ARBA00022840"/>
    </source>
</evidence>